<evidence type="ECO:0000256" key="9">
    <source>
        <dbReference type="PIRSR" id="PIRSR606689-2"/>
    </source>
</evidence>
<keyword evidence="9" id="KW-0460">Magnesium</keyword>
<evidence type="ECO:0000256" key="4">
    <source>
        <dbReference type="ARBA" id="ARBA00054077"/>
    </source>
</evidence>
<evidence type="ECO:0000256" key="2">
    <source>
        <dbReference type="ARBA" id="ARBA00022741"/>
    </source>
</evidence>
<feature type="binding site" evidence="9">
    <location>
        <position position="45"/>
    </location>
    <ligand>
        <name>Mg(2+)</name>
        <dbReference type="ChEBI" id="CHEBI:18420"/>
    </ligand>
</feature>
<dbReference type="Pfam" id="PF00025">
    <property type="entry name" value="Arf"/>
    <property type="match status" value="1"/>
</dbReference>
<name>A0AAJ7XE85_PETMA</name>
<dbReference type="FunFam" id="3.40.50.300:FF:000412">
    <property type="entry name" value="ADP-ribosylation factor 1"/>
    <property type="match status" value="1"/>
</dbReference>
<keyword evidence="2 8" id="KW-0547">Nucleotide-binding</keyword>
<dbReference type="SUPFAM" id="SSF52540">
    <property type="entry name" value="P-loop containing nucleoside triphosphate hydrolases"/>
    <property type="match status" value="1"/>
</dbReference>
<dbReference type="GO" id="GO:0030010">
    <property type="term" value="P:establishment of cell polarity"/>
    <property type="evidence" value="ECO:0007669"/>
    <property type="project" value="UniProtKB-ARBA"/>
</dbReference>
<keyword evidence="9" id="KW-0479">Metal-binding</keyword>
<proteinExistence type="inferred from homology"/>
<evidence type="ECO:0000313" key="13">
    <source>
        <dbReference type="RefSeq" id="XP_032831110.1"/>
    </source>
</evidence>
<dbReference type="GeneID" id="116954578"/>
<keyword evidence="3 8" id="KW-0342">GTP-binding</keyword>
<feature type="region of interest" description="Disordered" evidence="11">
    <location>
        <begin position="187"/>
        <end position="210"/>
    </location>
</feature>
<dbReference type="GO" id="GO:0005525">
    <property type="term" value="F:GTP binding"/>
    <property type="evidence" value="ECO:0007669"/>
    <property type="project" value="UniProtKB-KW"/>
</dbReference>
<feature type="binding site" evidence="8">
    <location>
        <begin position="21"/>
        <end position="28"/>
    </location>
    <ligand>
        <name>GTP</name>
        <dbReference type="ChEBI" id="CHEBI:37565"/>
    </ligand>
</feature>
<protein>
    <recommendedName>
        <fullName evidence="6">ADP-ribosylation factor-like protein 14</fullName>
    </recommendedName>
    <alternativeName>
        <fullName evidence="7">ADP-ribosylation factor 7</fullName>
    </alternativeName>
</protein>
<dbReference type="SMART" id="SM00178">
    <property type="entry name" value="SAR"/>
    <property type="match status" value="1"/>
</dbReference>
<evidence type="ECO:0000256" key="8">
    <source>
        <dbReference type="PIRSR" id="PIRSR606689-1"/>
    </source>
</evidence>
<dbReference type="SMART" id="SM00175">
    <property type="entry name" value="RAB"/>
    <property type="match status" value="1"/>
</dbReference>
<evidence type="ECO:0000256" key="7">
    <source>
        <dbReference type="ARBA" id="ARBA00077764"/>
    </source>
</evidence>
<dbReference type="PANTHER" id="PTHR11711">
    <property type="entry name" value="ADP RIBOSYLATION FACTOR-RELATED"/>
    <property type="match status" value="1"/>
</dbReference>
<sequence length="210" mass="22496">MGIVTSKGAVNKAQPRVLLLGLDGAGKSSMLYRLKLGEEVTTSPTIGFNVESVMQSGRSPGLSMWDVGGQDLLRNMWSHYYPGTDGLLFVVDSADVERIPYAKEALVVALSDSNLDGAPLVVMANKQDLPGALGADEVGEALGLAQSCKGRDWVVKACSVPTGHGLRDGVQALAAFIKKRFKAQHLQKQQKQQKQQQPPPGRNEKSVDVV</sequence>
<comment type="subunit">
    <text evidence="5">Interacts with ARL14EP.</text>
</comment>
<dbReference type="PROSITE" id="PS51417">
    <property type="entry name" value="ARF"/>
    <property type="match status" value="1"/>
</dbReference>
<evidence type="ECO:0000256" key="1">
    <source>
        <dbReference type="ARBA" id="ARBA00010290"/>
    </source>
</evidence>
<comment type="similarity">
    <text evidence="1 10">Belongs to the small GTPase superfamily. Arf family.</text>
</comment>
<dbReference type="CDD" id="cd00878">
    <property type="entry name" value="Arf_Arl"/>
    <property type="match status" value="1"/>
</dbReference>
<evidence type="ECO:0000313" key="12">
    <source>
        <dbReference type="Proteomes" id="UP001318040"/>
    </source>
</evidence>
<evidence type="ECO:0000256" key="3">
    <source>
        <dbReference type="ARBA" id="ARBA00023134"/>
    </source>
</evidence>
<dbReference type="InterPro" id="IPR006689">
    <property type="entry name" value="Small_GTPase_ARF/SAR"/>
</dbReference>
<evidence type="ECO:0000256" key="6">
    <source>
        <dbReference type="ARBA" id="ARBA00072405"/>
    </source>
</evidence>
<reference evidence="13" key="1">
    <citation type="submission" date="2025-08" db="UniProtKB">
        <authorList>
            <consortium name="RefSeq"/>
        </authorList>
    </citation>
    <scope>IDENTIFICATION</scope>
    <source>
        <tissue evidence="13">Sperm</tissue>
    </source>
</reference>
<accession>A0AAJ7XE85</accession>
<evidence type="ECO:0000256" key="5">
    <source>
        <dbReference type="ARBA" id="ARBA00061881"/>
    </source>
</evidence>
<dbReference type="GO" id="GO:0046872">
    <property type="term" value="F:metal ion binding"/>
    <property type="evidence" value="ECO:0007669"/>
    <property type="project" value="UniProtKB-KW"/>
</dbReference>
<dbReference type="Proteomes" id="UP001318040">
    <property type="component" value="Chromosome 55"/>
</dbReference>
<gene>
    <name evidence="13" type="primary">LOC116954578</name>
</gene>
<comment type="function">
    <text evidence="4">GTPase that recruits MYO1E to MHC class II-containing vesicles via the effector protein ARL14EP and hence controls the movement of these vesicles along the actin cytoskeleton in dendritic cells.</text>
</comment>
<dbReference type="SMART" id="SM00177">
    <property type="entry name" value="ARF"/>
    <property type="match status" value="1"/>
</dbReference>
<dbReference type="RefSeq" id="XP_032831110.1">
    <property type="nucleotide sequence ID" value="XM_032975219.1"/>
</dbReference>
<keyword evidence="12" id="KW-1185">Reference proteome</keyword>
<dbReference type="Gene3D" id="3.40.50.300">
    <property type="entry name" value="P-loop containing nucleotide triphosphate hydrolases"/>
    <property type="match status" value="1"/>
</dbReference>
<dbReference type="PRINTS" id="PR00328">
    <property type="entry name" value="SAR1GTPBP"/>
</dbReference>
<dbReference type="InterPro" id="IPR024156">
    <property type="entry name" value="Small_GTPase_ARF"/>
</dbReference>
<feature type="binding site" evidence="8">
    <location>
        <position position="69"/>
    </location>
    <ligand>
        <name>GTP</name>
        <dbReference type="ChEBI" id="CHEBI:37565"/>
    </ligand>
</feature>
<feature type="compositionally biased region" description="Low complexity" evidence="11">
    <location>
        <begin position="187"/>
        <end position="196"/>
    </location>
</feature>
<dbReference type="InterPro" id="IPR027417">
    <property type="entry name" value="P-loop_NTPase"/>
</dbReference>
<dbReference type="InterPro" id="IPR005225">
    <property type="entry name" value="Small_GTP-bd"/>
</dbReference>
<feature type="binding site" evidence="9">
    <location>
        <position position="28"/>
    </location>
    <ligand>
        <name>Mg(2+)</name>
        <dbReference type="ChEBI" id="CHEBI:18420"/>
    </ligand>
</feature>
<dbReference type="GO" id="GO:0003924">
    <property type="term" value="F:GTPase activity"/>
    <property type="evidence" value="ECO:0007669"/>
    <property type="project" value="InterPro"/>
</dbReference>
<dbReference type="AlphaFoldDB" id="A0AAJ7XE85"/>
<evidence type="ECO:0000256" key="11">
    <source>
        <dbReference type="SAM" id="MobiDB-lite"/>
    </source>
</evidence>
<feature type="binding site" evidence="8">
    <location>
        <begin position="125"/>
        <end position="128"/>
    </location>
    <ligand>
        <name>GTP</name>
        <dbReference type="ChEBI" id="CHEBI:37565"/>
    </ligand>
</feature>
<evidence type="ECO:0000256" key="10">
    <source>
        <dbReference type="RuleBase" id="RU003925"/>
    </source>
</evidence>
<dbReference type="NCBIfam" id="TIGR00231">
    <property type="entry name" value="small_GTP"/>
    <property type="match status" value="1"/>
</dbReference>
<organism evidence="12 13">
    <name type="scientific">Petromyzon marinus</name>
    <name type="common">Sea lamprey</name>
    <dbReference type="NCBI Taxonomy" id="7757"/>
    <lineage>
        <taxon>Eukaryota</taxon>
        <taxon>Metazoa</taxon>
        <taxon>Chordata</taxon>
        <taxon>Craniata</taxon>
        <taxon>Vertebrata</taxon>
        <taxon>Cyclostomata</taxon>
        <taxon>Hyperoartia</taxon>
        <taxon>Petromyzontiformes</taxon>
        <taxon>Petromyzontidae</taxon>
        <taxon>Petromyzon</taxon>
    </lineage>
</organism>
<dbReference type="KEGG" id="pmrn:116954578"/>